<evidence type="ECO:0000259" key="1">
    <source>
        <dbReference type="Pfam" id="PF02498"/>
    </source>
</evidence>
<sequence length="284" mass="32330">MNGNNIIKQQYNLFENAAHNEDGIEFWYARELQLLLEYTRWESFAKVIDKAKLSCKSTGYNVIDHFQDVTKMVKLGGHNVSRNISDTKLTRYACYLIAQNGDPKKSTIAFAQTYFAVQTRRIEVLEQCISDEKRLEAREKLRVTENRLSGIAYERGVNDRGFAKLRSKGDKALFGGFTTADMKKKLGVPSARPLADFLPTVNIKAKDLAAEMTRLNVEENCGIYGEDLVTDEHVKSNESVRGALINRNIYPEKQPADEDIKKVERRVAKERKKLKSKPKEMGDG</sequence>
<accession>A0A450TB41</accession>
<proteinExistence type="predicted"/>
<feature type="domain" description="Bro-N" evidence="1">
    <location>
        <begin position="22"/>
        <end position="111"/>
    </location>
</feature>
<evidence type="ECO:0000313" key="2">
    <source>
        <dbReference type="EMBL" id="VFJ63920.1"/>
    </source>
</evidence>
<protein>
    <submittedName>
        <fullName evidence="2">DNA-damage-inducible protein D</fullName>
    </submittedName>
</protein>
<dbReference type="InterPro" id="IPR003497">
    <property type="entry name" value="BRO_N_domain"/>
</dbReference>
<name>A0A450TB41_9GAMM</name>
<dbReference type="Pfam" id="PF02498">
    <property type="entry name" value="Bro-N"/>
    <property type="match status" value="1"/>
</dbReference>
<gene>
    <name evidence="2" type="ORF">BECKFW1821C_GA0114237_10057</name>
</gene>
<dbReference type="EMBL" id="CAADFE010000005">
    <property type="protein sequence ID" value="VFJ63920.1"/>
    <property type="molecule type" value="Genomic_DNA"/>
</dbReference>
<dbReference type="AlphaFoldDB" id="A0A450TB41"/>
<dbReference type="NCBIfam" id="NF008573">
    <property type="entry name" value="PRK11525.1"/>
    <property type="match status" value="1"/>
</dbReference>
<reference evidence="2" key="1">
    <citation type="submission" date="2019-02" db="EMBL/GenBank/DDBJ databases">
        <authorList>
            <person name="Gruber-Vodicka R. H."/>
            <person name="Seah K. B. B."/>
        </authorList>
    </citation>
    <scope>NUCLEOTIDE SEQUENCE</scope>
    <source>
        <strain evidence="2">BECK_BZ131</strain>
    </source>
</reference>
<organism evidence="2">
    <name type="scientific">Candidatus Kentrum sp. FW</name>
    <dbReference type="NCBI Taxonomy" id="2126338"/>
    <lineage>
        <taxon>Bacteria</taxon>
        <taxon>Pseudomonadati</taxon>
        <taxon>Pseudomonadota</taxon>
        <taxon>Gammaproteobacteria</taxon>
        <taxon>Candidatus Kentrum</taxon>
    </lineage>
</organism>